<sequence>MLGGDWLAAYRLPGLRKREGDGRADLSGLTPSRPAHPPHPVTLHRQPSSSTSFRMGSEPWASYRPPPLPPPAARDKGRLVIMSIYPPSFWLRRRVRERSPKAPRTSRNELIFLRRLVADGATREKWPIWLVQQLVPALLCSQMGLEKSLDRVQLREAARPPSVRLALPAAALITCPRSLADAQCPPDPTYPLSERRAAPISDRREEEKWRGEGEDGKEENEGEDDLKEVLRQPHRTLGKGAQGTVYLVNRRQYSERRSDLVQQEKKEEEEEKEERERTVLSV</sequence>
<feature type="compositionally biased region" description="Basic and acidic residues" evidence="1">
    <location>
        <begin position="252"/>
        <end position="266"/>
    </location>
</feature>
<accession>A0AAW0TL26</accession>
<dbReference type="AlphaFoldDB" id="A0AAW0TL26"/>
<feature type="region of interest" description="Disordered" evidence="1">
    <location>
        <begin position="17"/>
        <end position="74"/>
    </location>
</feature>
<feature type="compositionally biased region" description="Basic and acidic residues" evidence="1">
    <location>
        <begin position="193"/>
        <end position="214"/>
    </location>
</feature>
<evidence type="ECO:0000313" key="2">
    <source>
        <dbReference type="EMBL" id="KAK8387352.1"/>
    </source>
</evidence>
<feature type="region of interest" description="Disordered" evidence="1">
    <location>
        <begin position="182"/>
        <end position="282"/>
    </location>
</feature>
<feature type="compositionally biased region" description="Acidic residues" evidence="1">
    <location>
        <begin position="215"/>
        <end position="226"/>
    </location>
</feature>
<name>A0AAW0TL26_SCYPA</name>
<protein>
    <submittedName>
        <fullName evidence="2">Uncharacterized protein</fullName>
    </submittedName>
</protein>
<evidence type="ECO:0000256" key="1">
    <source>
        <dbReference type="SAM" id="MobiDB-lite"/>
    </source>
</evidence>
<dbReference type="Proteomes" id="UP001487740">
    <property type="component" value="Unassembled WGS sequence"/>
</dbReference>
<comment type="caution">
    <text evidence="2">The sequence shown here is derived from an EMBL/GenBank/DDBJ whole genome shotgun (WGS) entry which is preliminary data.</text>
</comment>
<keyword evidence="3" id="KW-1185">Reference proteome</keyword>
<dbReference type="EMBL" id="JARAKH010000030">
    <property type="protein sequence ID" value="KAK8387352.1"/>
    <property type="molecule type" value="Genomic_DNA"/>
</dbReference>
<evidence type="ECO:0000313" key="3">
    <source>
        <dbReference type="Proteomes" id="UP001487740"/>
    </source>
</evidence>
<proteinExistence type="predicted"/>
<gene>
    <name evidence="2" type="ORF">O3P69_018139</name>
</gene>
<organism evidence="2 3">
    <name type="scientific">Scylla paramamosain</name>
    <name type="common">Mud crab</name>
    <dbReference type="NCBI Taxonomy" id="85552"/>
    <lineage>
        <taxon>Eukaryota</taxon>
        <taxon>Metazoa</taxon>
        <taxon>Ecdysozoa</taxon>
        <taxon>Arthropoda</taxon>
        <taxon>Crustacea</taxon>
        <taxon>Multicrustacea</taxon>
        <taxon>Malacostraca</taxon>
        <taxon>Eumalacostraca</taxon>
        <taxon>Eucarida</taxon>
        <taxon>Decapoda</taxon>
        <taxon>Pleocyemata</taxon>
        <taxon>Brachyura</taxon>
        <taxon>Eubrachyura</taxon>
        <taxon>Portunoidea</taxon>
        <taxon>Portunidae</taxon>
        <taxon>Portuninae</taxon>
        <taxon>Scylla</taxon>
    </lineage>
</organism>
<reference evidence="2 3" key="1">
    <citation type="submission" date="2023-03" db="EMBL/GenBank/DDBJ databases">
        <title>High-quality genome of Scylla paramamosain provides insights in environmental adaptation.</title>
        <authorList>
            <person name="Zhang L."/>
        </authorList>
    </citation>
    <scope>NUCLEOTIDE SEQUENCE [LARGE SCALE GENOMIC DNA]</scope>
    <source>
        <strain evidence="2">LZ_2023a</strain>
        <tissue evidence="2">Muscle</tissue>
    </source>
</reference>
<feature type="compositionally biased region" description="Polar residues" evidence="1">
    <location>
        <begin position="45"/>
        <end position="54"/>
    </location>
</feature>